<dbReference type="AlphaFoldDB" id="A0A0J7ARW6"/>
<evidence type="ECO:0000313" key="2">
    <source>
        <dbReference type="Proteomes" id="UP000054565"/>
    </source>
</evidence>
<gene>
    <name evidence="1" type="ORF">CIRG_00109</name>
</gene>
<name>A0A0J7ARW6_COCIT</name>
<evidence type="ECO:0000313" key="1">
    <source>
        <dbReference type="EMBL" id="KMO99966.1"/>
    </source>
</evidence>
<proteinExistence type="predicted"/>
<protein>
    <submittedName>
        <fullName evidence="1">Uncharacterized protein</fullName>
    </submittedName>
</protein>
<accession>A0A0J7ARW6</accession>
<dbReference type="EMBL" id="DS028093">
    <property type="protein sequence ID" value="KMO99966.1"/>
    <property type="molecule type" value="Genomic_DNA"/>
</dbReference>
<sequence length="110" mass="12431">MATNRNRLSEILALFQYSVNARNLALADNTALCKRLGLRGYVNNDTAKPLLPGLLWCLNALFVYDILLSRMIVELGLLHLDHQGQTFSPSSSLEAGRFQPLYWKLSMILH</sequence>
<reference evidence="2" key="1">
    <citation type="journal article" date="2010" name="Genome Res.">
        <title>Population genomic sequencing of Coccidioides fungi reveals recent hybridization and transposon control.</title>
        <authorList>
            <person name="Neafsey D.E."/>
            <person name="Barker B.M."/>
            <person name="Sharpton T.J."/>
            <person name="Stajich J.E."/>
            <person name="Park D.J."/>
            <person name="Whiston E."/>
            <person name="Hung C.-Y."/>
            <person name="McMahan C."/>
            <person name="White J."/>
            <person name="Sykes S."/>
            <person name="Heiman D."/>
            <person name="Young S."/>
            <person name="Zeng Q."/>
            <person name="Abouelleil A."/>
            <person name="Aftuck L."/>
            <person name="Bessette D."/>
            <person name="Brown A."/>
            <person name="FitzGerald M."/>
            <person name="Lui A."/>
            <person name="Macdonald J.P."/>
            <person name="Priest M."/>
            <person name="Orbach M.J."/>
            <person name="Galgiani J.N."/>
            <person name="Kirkland T.N."/>
            <person name="Cole G.T."/>
            <person name="Birren B.W."/>
            <person name="Henn M.R."/>
            <person name="Taylor J.W."/>
            <person name="Rounsley S.D."/>
        </authorList>
    </citation>
    <scope>NUCLEOTIDE SEQUENCE [LARGE SCALE GENOMIC DNA]</scope>
    <source>
        <strain evidence="2">RMSCC 2394</strain>
    </source>
</reference>
<organism evidence="1 2">
    <name type="scientific">Coccidioides immitis RMSCC 2394</name>
    <dbReference type="NCBI Taxonomy" id="404692"/>
    <lineage>
        <taxon>Eukaryota</taxon>
        <taxon>Fungi</taxon>
        <taxon>Dikarya</taxon>
        <taxon>Ascomycota</taxon>
        <taxon>Pezizomycotina</taxon>
        <taxon>Eurotiomycetes</taxon>
        <taxon>Eurotiomycetidae</taxon>
        <taxon>Onygenales</taxon>
        <taxon>Onygenaceae</taxon>
        <taxon>Coccidioides</taxon>
    </lineage>
</organism>
<dbReference type="Proteomes" id="UP000054565">
    <property type="component" value="Unassembled WGS sequence"/>
</dbReference>